<reference evidence="2 3" key="1">
    <citation type="submission" date="2019-09" db="EMBL/GenBank/DDBJ databases">
        <title>Actinomadura physcomitrii sp. nov., a novel actinomycete isolated from moss [Physcomitrium sphaericum (Ludw) Fuernr].</title>
        <authorList>
            <person name="Zhuang X."/>
            <person name="Liu C."/>
        </authorList>
    </citation>
    <scope>NUCLEOTIDE SEQUENCE [LARGE SCALE GENOMIC DNA]</scope>
    <source>
        <strain evidence="2 3">HMC1</strain>
    </source>
</reference>
<keyword evidence="3" id="KW-1185">Reference proteome</keyword>
<dbReference type="RefSeq" id="WP_151557066.1">
    <property type="nucleotide sequence ID" value="NZ_WBMT01000001.1"/>
</dbReference>
<dbReference type="InterPro" id="IPR050491">
    <property type="entry name" value="AmpC-like"/>
</dbReference>
<evidence type="ECO:0000259" key="1">
    <source>
        <dbReference type="Pfam" id="PF00144"/>
    </source>
</evidence>
<dbReference type="PANTHER" id="PTHR46825">
    <property type="entry name" value="D-ALANYL-D-ALANINE-CARBOXYPEPTIDASE/ENDOPEPTIDASE AMPH"/>
    <property type="match status" value="1"/>
</dbReference>
<evidence type="ECO:0000313" key="3">
    <source>
        <dbReference type="Proteomes" id="UP000468735"/>
    </source>
</evidence>
<dbReference type="PANTHER" id="PTHR46825:SF7">
    <property type="entry name" value="D-ALANYL-D-ALANINE CARBOXYPEPTIDASE"/>
    <property type="match status" value="1"/>
</dbReference>
<evidence type="ECO:0000313" key="2">
    <source>
        <dbReference type="EMBL" id="KAB2352346.1"/>
    </source>
</evidence>
<dbReference type="EMBL" id="WBMT01000001">
    <property type="protein sequence ID" value="KAB2352346.1"/>
    <property type="molecule type" value="Genomic_DNA"/>
</dbReference>
<dbReference type="AlphaFoldDB" id="A0A6H9Z7L4"/>
<dbReference type="Pfam" id="PF00144">
    <property type="entry name" value="Beta-lactamase"/>
    <property type="match status" value="1"/>
</dbReference>
<comment type="caution">
    <text evidence="2">The sequence shown here is derived from an EMBL/GenBank/DDBJ whole genome shotgun (WGS) entry which is preliminary data.</text>
</comment>
<dbReference type="Proteomes" id="UP000468735">
    <property type="component" value="Unassembled WGS sequence"/>
</dbReference>
<protein>
    <submittedName>
        <fullName evidence="2">Beta-lactamase family protein</fullName>
    </submittedName>
</protein>
<sequence>MSSSRTGKLDRIAARFSAKPTTSALSFAIEQPATGFTWSFNNAQPYFFASITKLYTSAVIMQLNHERALTLDSRVADLLGKDLLRGLNTHGGHDHGHVITVRELLAHTSGIPDYFEQKRPDGHSMLADLLRADIAWTFDDAMETARSQPSRFAPSTPGKAHYSDTNYQLLGRIIEAATSGGYEQAIRRRIIEPLELRDTWLLTPATRGRYDEVAQLLNGRAPLRIPNAIASVGPDGGLVSTAADGLRFLRAFIGGELFPATYLDQMTSTWNRIFSPVEYGVGIMRFALPRRYSPLAPAPPLIGHSGASGSVLFHAPDHDLYISGTVNQFRHRSLPYRLMLRLINQLR</sequence>
<dbReference type="OrthoDB" id="3499702at2"/>
<dbReference type="InterPro" id="IPR012338">
    <property type="entry name" value="Beta-lactam/transpept-like"/>
</dbReference>
<dbReference type="Gene3D" id="3.40.710.10">
    <property type="entry name" value="DD-peptidase/beta-lactamase superfamily"/>
    <property type="match status" value="1"/>
</dbReference>
<dbReference type="SUPFAM" id="SSF56601">
    <property type="entry name" value="beta-lactamase/transpeptidase-like"/>
    <property type="match status" value="1"/>
</dbReference>
<dbReference type="InterPro" id="IPR001466">
    <property type="entry name" value="Beta-lactam-related"/>
</dbReference>
<accession>A0A6H9Z7L4</accession>
<proteinExistence type="predicted"/>
<name>A0A6H9Z7L4_9ACTN</name>
<organism evidence="2 3">
    <name type="scientific">Actinomadura rudentiformis</name>
    <dbReference type="NCBI Taxonomy" id="359158"/>
    <lineage>
        <taxon>Bacteria</taxon>
        <taxon>Bacillati</taxon>
        <taxon>Actinomycetota</taxon>
        <taxon>Actinomycetes</taxon>
        <taxon>Streptosporangiales</taxon>
        <taxon>Thermomonosporaceae</taxon>
        <taxon>Actinomadura</taxon>
    </lineage>
</organism>
<gene>
    <name evidence="2" type="ORF">F8566_01230</name>
</gene>
<feature type="domain" description="Beta-lactamase-related" evidence="1">
    <location>
        <begin position="45"/>
        <end position="333"/>
    </location>
</feature>